<dbReference type="InterPro" id="IPR036388">
    <property type="entry name" value="WH-like_DNA-bd_sf"/>
</dbReference>
<evidence type="ECO:0000256" key="3">
    <source>
        <dbReference type="SAM" id="MobiDB-lite"/>
    </source>
</evidence>
<dbReference type="InterPro" id="IPR012337">
    <property type="entry name" value="RNaseH-like_sf"/>
</dbReference>
<dbReference type="Pfam" id="PF13276">
    <property type="entry name" value="HTH_21"/>
    <property type="match status" value="1"/>
</dbReference>
<dbReference type="AlphaFoldDB" id="A0A5P2VX94"/>
<dbReference type="InterPro" id="IPR036397">
    <property type="entry name" value="RNaseH_sf"/>
</dbReference>
<protein>
    <submittedName>
        <fullName evidence="5">IS3 family transposase</fullName>
    </submittedName>
</protein>
<dbReference type="PANTHER" id="PTHR46889">
    <property type="entry name" value="TRANSPOSASE INSF FOR INSERTION SEQUENCE IS3B-RELATED"/>
    <property type="match status" value="1"/>
</dbReference>
<feature type="coiled-coil region" evidence="2">
    <location>
        <begin position="66"/>
        <end position="93"/>
    </location>
</feature>
<gene>
    <name evidence="5" type="ORF">CP978_00300</name>
</gene>
<dbReference type="InterPro" id="IPR048020">
    <property type="entry name" value="Transpos_IS3"/>
</dbReference>
<evidence type="ECO:0000256" key="2">
    <source>
        <dbReference type="SAM" id="Coils"/>
    </source>
</evidence>
<accession>A0A5P2VX94</accession>
<dbReference type="GO" id="GO:0003676">
    <property type="term" value="F:nucleic acid binding"/>
    <property type="evidence" value="ECO:0007669"/>
    <property type="project" value="InterPro"/>
</dbReference>
<feature type="domain" description="Integrase catalytic" evidence="4">
    <location>
        <begin position="233"/>
        <end position="400"/>
    </location>
</feature>
<dbReference type="NCBIfam" id="NF033516">
    <property type="entry name" value="transpos_IS3"/>
    <property type="match status" value="1"/>
</dbReference>
<comment type="function">
    <text evidence="1">Involved in the transposition of the insertion sequence.</text>
</comment>
<keyword evidence="2" id="KW-0175">Coiled coil</keyword>
<dbReference type="InterPro" id="IPR009057">
    <property type="entry name" value="Homeodomain-like_sf"/>
</dbReference>
<dbReference type="KEGG" id="snq:CP978_00300"/>
<sequence length="414" mass="45986">MARPSPYPAELRERAVRMVAEIRPNYPTEWAAMKAVAAKLGIGSAETVRTWVRKAEVDAGRRPGVTSEEVAEIKRLKAENAELRRANEILKAASGFLRGRTRPAVEALVAFTDAHRQVFGVEPICKVLTSHGLKIATSTYYAAKNRTPSARSIRDAELKTQISRVHADNFGVYGVRKVWRQLHREDIPVARCTVARLMRDLGLEGARRGKKIRTTIRDDGHDRPSDLLRRDFTASRPNERWVADFTYVATWSGIVYVAFVVDVFSRATVGWSAATSKRAKLAPDALDMALWRRDRDGIPAGPGLIHHSDAGSQYTSFAFTAHLLEAGIDASIGTVGDALDNALMESQIGLYKTELIKPRRPWHGLADVELGTAEWADWFNNQRLHTAIGDIPPHEHETNHYAQHQPQPAAGVNA</sequence>
<organism evidence="5 6">
    <name type="scientific">Streptomyces nodosus</name>
    <dbReference type="NCBI Taxonomy" id="40318"/>
    <lineage>
        <taxon>Bacteria</taxon>
        <taxon>Bacillati</taxon>
        <taxon>Actinomycetota</taxon>
        <taxon>Actinomycetes</taxon>
        <taxon>Kitasatosporales</taxon>
        <taxon>Streptomycetaceae</taxon>
        <taxon>Streptomyces</taxon>
    </lineage>
</organism>
<dbReference type="GO" id="GO:0015074">
    <property type="term" value="P:DNA integration"/>
    <property type="evidence" value="ECO:0007669"/>
    <property type="project" value="InterPro"/>
</dbReference>
<dbReference type="InterPro" id="IPR050900">
    <property type="entry name" value="Transposase_IS3/IS150/IS904"/>
</dbReference>
<evidence type="ECO:0000313" key="5">
    <source>
        <dbReference type="EMBL" id="QEV37241.1"/>
    </source>
</evidence>
<feature type="region of interest" description="Disordered" evidence="3">
    <location>
        <begin position="391"/>
        <end position="414"/>
    </location>
</feature>
<dbReference type="Proteomes" id="UP000325763">
    <property type="component" value="Chromosome"/>
</dbReference>
<dbReference type="InterPro" id="IPR025948">
    <property type="entry name" value="HTH-like_dom"/>
</dbReference>
<evidence type="ECO:0000313" key="6">
    <source>
        <dbReference type="Proteomes" id="UP000325763"/>
    </source>
</evidence>
<dbReference type="PROSITE" id="PS50994">
    <property type="entry name" value="INTEGRASE"/>
    <property type="match status" value="1"/>
</dbReference>
<dbReference type="PANTHER" id="PTHR46889:SF4">
    <property type="entry name" value="TRANSPOSASE INSO FOR INSERTION SEQUENCE ELEMENT IS911B-RELATED"/>
    <property type="match status" value="1"/>
</dbReference>
<proteinExistence type="predicted"/>
<dbReference type="Pfam" id="PF00665">
    <property type="entry name" value="rve"/>
    <property type="match status" value="1"/>
</dbReference>
<evidence type="ECO:0000259" key="4">
    <source>
        <dbReference type="PROSITE" id="PS50994"/>
    </source>
</evidence>
<dbReference type="Gene3D" id="3.30.420.10">
    <property type="entry name" value="Ribonuclease H-like superfamily/Ribonuclease H"/>
    <property type="match status" value="1"/>
</dbReference>
<dbReference type="EMBL" id="CP023747">
    <property type="protein sequence ID" value="QEV37241.1"/>
    <property type="molecule type" value="Genomic_DNA"/>
</dbReference>
<dbReference type="InterPro" id="IPR001584">
    <property type="entry name" value="Integrase_cat-core"/>
</dbReference>
<dbReference type="Gene3D" id="1.10.10.10">
    <property type="entry name" value="Winged helix-like DNA-binding domain superfamily/Winged helix DNA-binding domain"/>
    <property type="match status" value="1"/>
</dbReference>
<evidence type="ECO:0000256" key="1">
    <source>
        <dbReference type="ARBA" id="ARBA00002286"/>
    </source>
</evidence>
<dbReference type="SUPFAM" id="SSF46689">
    <property type="entry name" value="Homeodomain-like"/>
    <property type="match status" value="1"/>
</dbReference>
<dbReference type="RefSeq" id="WP_150478104.1">
    <property type="nucleotide sequence ID" value="NZ_CP023747.1"/>
</dbReference>
<dbReference type="SUPFAM" id="SSF53098">
    <property type="entry name" value="Ribonuclease H-like"/>
    <property type="match status" value="1"/>
</dbReference>
<name>A0A5P2VX94_9ACTN</name>
<reference evidence="5 6" key="1">
    <citation type="submission" date="2017-09" db="EMBL/GenBank/DDBJ databases">
        <title>Streptomyces genome completion.</title>
        <authorList>
            <person name="Lee N."/>
            <person name="Cho B.-K."/>
        </authorList>
    </citation>
    <scope>NUCLEOTIDE SEQUENCE [LARGE SCALE GENOMIC DNA]</scope>
    <source>
        <strain evidence="5 6">ATCC 14899</strain>
    </source>
</reference>